<dbReference type="EMBL" id="FMSV02000498">
    <property type="protein sequence ID" value="SEH06570.1"/>
    <property type="molecule type" value="Genomic_DNA"/>
</dbReference>
<reference evidence="1 2" key="1">
    <citation type="submission" date="2016-10" db="EMBL/GenBank/DDBJ databases">
        <authorList>
            <person name="de Groot N.N."/>
        </authorList>
    </citation>
    <scope>NUCLEOTIDE SEQUENCE [LARGE SCALE GENOMIC DNA]</scope>
    <source>
        <strain evidence="1">MBHS1</strain>
    </source>
</reference>
<dbReference type="Pfam" id="PF01724">
    <property type="entry name" value="DUF29"/>
    <property type="match status" value="1"/>
</dbReference>
<dbReference type="Gene3D" id="1.20.1220.20">
    <property type="entry name" value="Uncharcterised protein PF01724"/>
    <property type="match status" value="1"/>
</dbReference>
<protein>
    <recommendedName>
        <fullName evidence="3">DUF29 domain-containing protein</fullName>
    </recommendedName>
</protein>
<evidence type="ECO:0008006" key="3">
    <source>
        <dbReference type="Google" id="ProtNLM"/>
    </source>
</evidence>
<sequence>MNLQETDFYRWTQETAHALRTGHYAEVDMQSVAEELEKMGASERRELINRLAVLLMHLLKWQYQPGIRSRSWELTLIEQRREIQDLLEDNPSLKPQLQVKLDKAYSKAILKAEKETNLPAHTFPVQCPYPLEQILQEDFYPD</sequence>
<gene>
    <name evidence="1" type="ORF">MBHS_02433</name>
</gene>
<accession>A0A1H6F8Z8</accession>
<name>A0A1H6F8Z8_9GAMM</name>
<organism evidence="1 2">
    <name type="scientific">Candidatus Venteria ishoeyi</name>
    <dbReference type="NCBI Taxonomy" id="1899563"/>
    <lineage>
        <taxon>Bacteria</taxon>
        <taxon>Pseudomonadati</taxon>
        <taxon>Pseudomonadota</taxon>
        <taxon>Gammaproteobacteria</taxon>
        <taxon>Thiotrichales</taxon>
        <taxon>Thiotrichaceae</taxon>
        <taxon>Venteria</taxon>
    </lineage>
</organism>
<dbReference type="PANTHER" id="PTHR34235">
    <property type="entry name" value="SLR1203 PROTEIN-RELATED"/>
    <property type="match status" value="1"/>
</dbReference>
<keyword evidence="2" id="KW-1185">Reference proteome</keyword>
<dbReference type="RefSeq" id="WP_103920334.1">
    <property type="nucleotide sequence ID" value="NZ_FMSV02000498.1"/>
</dbReference>
<dbReference type="Proteomes" id="UP000236724">
    <property type="component" value="Unassembled WGS sequence"/>
</dbReference>
<proteinExistence type="predicted"/>
<evidence type="ECO:0000313" key="2">
    <source>
        <dbReference type="Proteomes" id="UP000236724"/>
    </source>
</evidence>
<evidence type="ECO:0000313" key="1">
    <source>
        <dbReference type="EMBL" id="SEH06570.1"/>
    </source>
</evidence>
<dbReference type="AlphaFoldDB" id="A0A1H6F8Z8"/>
<dbReference type="InterPro" id="IPR002636">
    <property type="entry name" value="DUF29"/>
</dbReference>
<dbReference type="OrthoDB" id="5766125at2"/>